<organism evidence="2 3">
    <name type="scientific">Mycolicibacterium aubagnense</name>
    <dbReference type="NCBI Taxonomy" id="319707"/>
    <lineage>
        <taxon>Bacteria</taxon>
        <taxon>Bacillati</taxon>
        <taxon>Actinomycetota</taxon>
        <taxon>Actinomycetes</taxon>
        <taxon>Mycobacteriales</taxon>
        <taxon>Mycobacteriaceae</taxon>
        <taxon>Mycolicibacterium</taxon>
    </lineage>
</organism>
<name>A0ABM7I9U8_9MYCO</name>
<proteinExistence type="predicted"/>
<gene>
    <name evidence="2" type="ORF">MAUB_15840</name>
</gene>
<keyword evidence="3" id="KW-1185">Reference proteome</keyword>
<feature type="compositionally biased region" description="Basic and acidic residues" evidence="1">
    <location>
        <begin position="19"/>
        <end position="31"/>
    </location>
</feature>
<feature type="region of interest" description="Disordered" evidence="1">
    <location>
        <begin position="1"/>
        <end position="40"/>
    </location>
</feature>
<dbReference type="RefSeq" id="WP_138231626.1">
    <property type="nucleotide sequence ID" value="NZ_AP022577.1"/>
</dbReference>
<dbReference type="Proteomes" id="UP000465609">
    <property type="component" value="Chromosome"/>
</dbReference>
<evidence type="ECO:0000313" key="3">
    <source>
        <dbReference type="Proteomes" id="UP000465609"/>
    </source>
</evidence>
<evidence type="ECO:0000256" key="1">
    <source>
        <dbReference type="SAM" id="MobiDB-lite"/>
    </source>
</evidence>
<accession>A0ABM7I9U8</accession>
<sequence>MADETSQGGDTRPGPPPSVDKKVETAPDETRSWVQSGPIPDVFVDDGIFKLSPSINDQAAAKQKEGDGDKQ</sequence>
<evidence type="ECO:0000313" key="2">
    <source>
        <dbReference type="EMBL" id="BBX83711.1"/>
    </source>
</evidence>
<reference evidence="2 3" key="1">
    <citation type="journal article" date="2019" name="Emerg. Microbes Infect.">
        <title>Comprehensive subspecies identification of 175 nontuberculous mycobacteria species based on 7547 genomic profiles.</title>
        <authorList>
            <person name="Matsumoto Y."/>
            <person name="Kinjo T."/>
            <person name="Motooka D."/>
            <person name="Nabeya D."/>
            <person name="Jung N."/>
            <person name="Uechi K."/>
            <person name="Horii T."/>
            <person name="Iida T."/>
            <person name="Fujita J."/>
            <person name="Nakamura S."/>
        </authorList>
    </citation>
    <scope>NUCLEOTIDE SEQUENCE [LARGE SCALE GENOMIC DNA]</scope>
    <source>
        <strain evidence="2 3">JCM 15296</strain>
    </source>
</reference>
<dbReference type="EMBL" id="AP022577">
    <property type="protein sequence ID" value="BBX83711.1"/>
    <property type="molecule type" value="Genomic_DNA"/>
</dbReference>
<protein>
    <submittedName>
        <fullName evidence="2">Uncharacterized protein</fullName>
    </submittedName>
</protein>